<dbReference type="FunFam" id="2.60.120.330:FF:000014">
    <property type="entry name" value="Gibberellin 2-beta-dioxygenase 1"/>
    <property type="match status" value="1"/>
</dbReference>
<evidence type="ECO:0000256" key="7">
    <source>
        <dbReference type="ARBA" id="ARBA00061282"/>
    </source>
</evidence>
<evidence type="ECO:0000256" key="5">
    <source>
        <dbReference type="ARBA" id="ARBA00023004"/>
    </source>
</evidence>
<dbReference type="EC" id="1.14.11.13" evidence="8"/>
<dbReference type="InterPro" id="IPR027443">
    <property type="entry name" value="IPNS-like_sf"/>
</dbReference>
<keyword evidence="12" id="KW-1185">Reference proteome</keyword>
<keyword evidence="4 9" id="KW-0560">Oxidoreductase</keyword>
<dbReference type="Pfam" id="PF03171">
    <property type="entry name" value="2OG-FeII_Oxy"/>
    <property type="match status" value="1"/>
</dbReference>
<dbReference type="AlphaFoldDB" id="A0A8J5ICB9"/>
<comment type="cofactor">
    <cofactor evidence="1">
        <name>L-ascorbate</name>
        <dbReference type="ChEBI" id="CHEBI:38290"/>
    </cofactor>
</comment>
<evidence type="ECO:0000256" key="1">
    <source>
        <dbReference type="ARBA" id="ARBA00001961"/>
    </source>
</evidence>
<name>A0A8J5ICB9_ZINOF</name>
<keyword evidence="5 9" id="KW-0408">Iron</keyword>
<evidence type="ECO:0000256" key="3">
    <source>
        <dbReference type="ARBA" id="ARBA00022964"/>
    </source>
</evidence>
<dbReference type="Proteomes" id="UP000734854">
    <property type="component" value="Unassembled WGS sequence"/>
</dbReference>
<dbReference type="PANTHER" id="PTHR47990">
    <property type="entry name" value="2-OXOGLUTARATE (2OG) AND FE(II)-DEPENDENT OXYGENASE SUPERFAMILY PROTEIN-RELATED"/>
    <property type="match status" value="1"/>
</dbReference>
<evidence type="ECO:0000259" key="10">
    <source>
        <dbReference type="PROSITE" id="PS51471"/>
    </source>
</evidence>
<comment type="similarity">
    <text evidence="7">Belongs to the iron/ascorbate-dependent oxidoreductase family. GA2OX subfamily.</text>
</comment>
<keyword evidence="3" id="KW-0223">Dioxygenase</keyword>
<comment type="caution">
    <text evidence="11">The sequence shown here is derived from an EMBL/GenBank/DDBJ whole genome shotgun (WGS) entry which is preliminary data.</text>
</comment>
<evidence type="ECO:0000256" key="9">
    <source>
        <dbReference type="RuleBase" id="RU003682"/>
    </source>
</evidence>
<evidence type="ECO:0000256" key="6">
    <source>
        <dbReference type="ARBA" id="ARBA00052204"/>
    </source>
</evidence>
<gene>
    <name evidence="11" type="ORF">ZIOFF_005358</name>
</gene>
<dbReference type="InterPro" id="IPR044861">
    <property type="entry name" value="IPNS-like_FE2OG_OXY"/>
</dbReference>
<dbReference type="GO" id="GO:0045543">
    <property type="term" value="F:gibberellin 2-beta-dioxygenase activity"/>
    <property type="evidence" value="ECO:0007669"/>
    <property type="project" value="UniProtKB-EC"/>
</dbReference>
<feature type="domain" description="Fe2OG dioxygenase" evidence="10">
    <location>
        <begin position="215"/>
        <end position="320"/>
    </location>
</feature>
<evidence type="ECO:0000256" key="8">
    <source>
        <dbReference type="ARBA" id="ARBA00066708"/>
    </source>
</evidence>
<evidence type="ECO:0000256" key="4">
    <source>
        <dbReference type="ARBA" id="ARBA00023002"/>
    </source>
</evidence>
<protein>
    <recommendedName>
        <fullName evidence="8">gibberellin 2beta-dioxygenase</fullName>
        <ecNumber evidence="8">1.14.11.13</ecNumber>
    </recommendedName>
</protein>
<evidence type="ECO:0000313" key="11">
    <source>
        <dbReference type="EMBL" id="KAG6531544.1"/>
    </source>
</evidence>
<keyword evidence="2 9" id="KW-0479">Metal-binding</keyword>
<dbReference type="Gene3D" id="2.60.120.330">
    <property type="entry name" value="B-lactam Antibiotic, Isopenicillin N Synthase, Chain"/>
    <property type="match status" value="1"/>
</dbReference>
<comment type="catalytic activity">
    <reaction evidence="6">
        <text>gibberellin A1 + 2-oxoglutarate + O2 = gibberellin A8 + succinate + CO2</text>
        <dbReference type="Rhea" id="RHEA:15005"/>
        <dbReference type="ChEBI" id="CHEBI:15379"/>
        <dbReference type="ChEBI" id="CHEBI:16526"/>
        <dbReference type="ChEBI" id="CHEBI:16810"/>
        <dbReference type="ChEBI" id="CHEBI:30031"/>
        <dbReference type="ChEBI" id="CHEBI:58524"/>
        <dbReference type="ChEBI" id="CHEBI:58594"/>
        <dbReference type="EC" id="1.14.11.13"/>
    </reaction>
</comment>
<dbReference type="Pfam" id="PF14226">
    <property type="entry name" value="DIOX_N"/>
    <property type="match status" value="1"/>
</dbReference>
<accession>A0A8J5ICB9</accession>
<organism evidence="11 12">
    <name type="scientific">Zingiber officinale</name>
    <name type="common">Ginger</name>
    <name type="synonym">Amomum zingiber</name>
    <dbReference type="NCBI Taxonomy" id="94328"/>
    <lineage>
        <taxon>Eukaryota</taxon>
        <taxon>Viridiplantae</taxon>
        <taxon>Streptophyta</taxon>
        <taxon>Embryophyta</taxon>
        <taxon>Tracheophyta</taxon>
        <taxon>Spermatophyta</taxon>
        <taxon>Magnoliopsida</taxon>
        <taxon>Liliopsida</taxon>
        <taxon>Zingiberales</taxon>
        <taxon>Zingiberaceae</taxon>
        <taxon>Zingiber</taxon>
    </lineage>
</organism>
<dbReference type="EMBL" id="JACMSC010000002">
    <property type="protein sequence ID" value="KAG6531544.1"/>
    <property type="molecule type" value="Genomic_DNA"/>
</dbReference>
<proteinExistence type="inferred from homology"/>
<reference evidence="11 12" key="1">
    <citation type="submission" date="2020-08" db="EMBL/GenBank/DDBJ databases">
        <title>Plant Genome Project.</title>
        <authorList>
            <person name="Zhang R.-G."/>
        </authorList>
    </citation>
    <scope>NUCLEOTIDE SEQUENCE [LARGE SCALE GENOMIC DNA]</scope>
    <source>
        <tissue evidence="11">Rhizome</tissue>
    </source>
</reference>
<dbReference type="PROSITE" id="PS51471">
    <property type="entry name" value="FE2OG_OXY"/>
    <property type="match status" value="1"/>
</dbReference>
<dbReference type="GO" id="GO:0046872">
    <property type="term" value="F:metal ion binding"/>
    <property type="evidence" value="ECO:0007669"/>
    <property type="project" value="UniProtKB-KW"/>
</dbReference>
<dbReference type="InterPro" id="IPR026992">
    <property type="entry name" value="DIOX_N"/>
</dbReference>
<evidence type="ECO:0000256" key="2">
    <source>
        <dbReference type="ARBA" id="ARBA00022723"/>
    </source>
</evidence>
<dbReference type="SUPFAM" id="SSF51197">
    <property type="entry name" value="Clavaminate synthase-like"/>
    <property type="match status" value="1"/>
</dbReference>
<sequence length="368" mass="40874">MKLSQIKKPTEPPPLDSTSFFSSLINPTTACIVILLHQRVFSVFSSPAFAAMVMLTMPVLKQSSFCCGVPVISLSEPDSGTLLVRACEDLGLFKVTDHGIPMELIARLEEEALQFFALPAADKELAGKANPFSYGSKSIGSNGDLGWVEYLLMEITSKPLSMDFLQKPSASSFRSVLNEYILEVRNLACRILELMAQGLGIEPSDVFSKLVMDGESDSMLRLNHYPPCPMLQELNGFMTGFGEHTDPQIISVLRSNNTAGLEISLRDDSWVPVLPDQESFFINVGDSLQVLTNGRFRSVKHRVLANALKSRLSMIYFGGPPPGERLAPLPLLMAEGEQSQYREFTWCEYKCCAYKTLLADNRLDRFHK</sequence>
<dbReference type="InterPro" id="IPR050231">
    <property type="entry name" value="Iron_ascorbate_oxido_reductase"/>
</dbReference>
<dbReference type="InterPro" id="IPR005123">
    <property type="entry name" value="Oxoglu/Fe-dep_dioxygenase_dom"/>
</dbReference>
<evidence type="ECO:0000313" key="12">
    <source>
        <dbReference type="Proteomes" id="UP000734854"/>
    </source>
</evidence>